<dbReference type="RefSeq" id="WP_091571616.1">
    <property type="nucleotide sequence ID" value="NZ_FNHP01000009.1"/>
</dbReference>
<dbReference type="Proteomes" id="UP000198552">
    <property type="component" value="Unassembled WGS sequence"/>
</dbReference>
<dbReference type="PANTHER" id="PTHR37483:SF1">
    <property type="entry name" value="UPF0125 PROTEIN RATB"/>
    <property type="match status" value="1"/>
</dbReference>
<dbReference type="AlphaFoldDB" id="A0A1G9UNJ4"/>
<dbReference type="Pfam" id="PF03658">
    <property type="entry name" value="Ub-RnfH"/>
    <property type="match status" value="1"/>
</dbReference>
<dbReference type="InterPro" id="IPR037021">
    <property type="entry name" value="RnfH_sf"/>
</dbReference>
<sequence>MADDARAPAALRVTVSASLAPREVCEWPLVLPAGATLAEALQAAGLDRAQLSGLSVGIWGRESPLQTPLSDGDRVECCRPLMVDPKVARRQRFARQGARTAGLFSARRPGAKPGY</sequence>
<dbReference type="InterPro" id="IPR016155">
    <property type="entry name" value="Mopterin_synth/thiamin_S_b"/>
</dbReference>
<comment type="similarity">
    <text evidence="1 2">Belongs to the UPF0125 (RnfH) family.</text>
</comment>
<evidence type="ECO:0000313" key="3">
    <source>
        <dbReference type="EMBL" id="SDM61423.1"/>
    </source>
</evidence>
<name>A0A1G9UNJ4_9BURK</name>
<evidence type="ECO:0000256" key="2">
    <source>
        <dbReference type="HAMAP-Rule" id="MF_00460"/>
    </source>
</evidence>
<proteinExistence type="inferred from homology"/>
<dbReference type="EMBL" id="FNHP01000009">
    <property type="protein sequence ID" value="SDM61423.1"/>
    <property type="molecule type" value="Genomic_DNA"/>
</dbReference>
<reference evidence="4" key="1">
    <citation type="submission" date="2016-10" db="EMBL/GenBank/DDBJ databases">
        <authorList>
            <person name="Varghese N."/>
            <person name="Submissions S."/>
        </authorList>
    </citation>
    <scope>NUCLEOTIDE SEQUENCE [LARGE SCALE GENOMIC DNA]</scope>
    <source>
        <strain evidence="4">EPL6</strain>
    </source>
</reference>
<dbReference type="InterPro" id="IPR005346">
    <property type="entry name" value="RnfH"/>
</dbReference>
<dbReference type="Gene3D" id="3.10.20.280">
    <property type="entry name" value="RnfH-like"/>
    <property type="match status" value="1"/>
</dbReference>
<evidence type="ECO:0000256" key="1">
    <source>
        <dbReference type="ARBA" id="ARBA00010645"/>
    </source>
</evidence>
<evidence type="ECO:0000313" key="4">
    <source>
        <dbReference type="Proteomes" id="UP000198552"/>
    </source>
</evidence>
<dbReference type="PANTHER" id="PTHR37483">
    <property type="entry name" value="UPF0125 PROTEIN RATB"/>
    <property type="match status" value="1"/>
</dbReference>
<dbReference type="OrthoDB" id="9796575at2"/>
<organism evidence="3 4">
    <name type="scientific">Oryzisolibacter propanilivorax</name>
    <dbReference type="NCBI Taxonomy" id="1527607"/>
    <lineage>
        <taxon>Bacteria</taxon>
        <taxon>Pseudomonadati</taxon>
        <taxon>Pseudomonadota</taxon>
        <taxon>Betaproteobacteria</taxon>
        <taxon>Burkholderiales</taxon>
        <taxon>Comamonadaceae</taxon>
        <taxon>Oryzisolibacter</taxon>
    </lineage>
</organism>
<dbReference type="HAMAP" id="MF_00460">
    <property type="entry name" value="UPF0125_RnfH"/>
    <property type="match status" value="1"/>
</dbReference>
<accession>A0A1G9UNJ4</accession>
<keyword evidence="4" id="KW-1185">Reference proteome</keyword>
<dbReference type="STRING" id="1527607.SAMN05428957_10991"/>
<protein>
    <recommendedName>
        <fullName evidence="2">UPF0125 protein SAMN05428957_10991</fullName>
    </recommendedName>
</protein>
<gene>
    <name evidence="3" type="ORF">SAMN05428957_10991</name>
</gene>
<dbReference type="SUPFAM" id="SSF54285">
    <property type="entry name" value="MoaD/ThiS"/>
    <property type="match status" value="1"/>
</dbReference>